<keyword evidence="10" id="KW-1015">Disulfide bond</keyword>
<dbReference type="GO" id="GO:0045028">
    <property type="term" value="F:G protein-coupled purinergic nucleotide receptor activity"/>
    <property type="evidence" value="ECO:0007669"/>
    <property type="project" value="TreeGrafter"/>
</dbReference>
<dbReference type="PROSITE" id="PS50262">
    <property type="entry name" value="G_PROTEIN_RECEP_F1_2"/>
    <property type="match status" value="1"/>
</dbReference>
<dbReference type="Pfam" id="PF00001">
    <property type="entry name" value="7tm_1"/>
    <property type="match status" value="1"/>
</dbReference>
<keyword evidence="5" id="KW-0145">Chemotaxis</keyword>
<keyword evidence="6 14" id="KW-0812">Transmembrane</keyword>
<feature type="transmembrane region" description="Helical" evidence="14">
    <location>
        <begin position="248"/>
        <end position="268"/>
    </location>
</feature>
<dbReference type="STRING" id="7868.ENSCMIP00000019895"/>
<feature type="transmembrane region" description="Helical" evidence="14">
    <location>
        <begin position="37"/>
        <end position="57"/>
    </location>
</feature>
<accession>A0A4W3HX88</accession>
<evidence type="ECO:0000256" key="14">
    <source>
        <dbReference type="SAM" id="Phobius"/>
    </source>
</evidence>
<evidence type="ECO:0000256" key="10">
    <source>
        <dbReference type="ARBA" id="ARBA00023157"/>
    </source>
</evidence>
<keyword evidence="8" id="KW-0297">G-protein coupled receptor</keyword>
<evidence type="ECO:0000256" key="6">
    <source>
        <dbReference type="ARBA" id="ARBA00022692"/>
    </source>
</evidence>
<reference evidence="16" key="5">
    <citation type="submission" date="2025-09" db="UniProtKB">
        <authorList>
            <consortium name="Ensembl"/>
        </authorList>
    </citation>
    <scope>IDENTIFICATION</scope>
</reference>
<dbReference type="PRINTS" id="PR01153">
    <property type="entry name" value="PAFRECEPTOR"/>
</dbReference>
<reference evidence="17" key="1">
    <citation type="journal article" date="2006" name="Science">
        <title>Ancient noncoding elements conserved in the human genome.</title>
        <authorList>
            <person name="Venkatesh B."/>
            <person name="Kirkness E.F."/>
            <person name="Loh Y.H."/>
            <person name="Halpern A.L."/>
            <person name="Lee A.P."/>
            <person name="Johnson J."/>
            <person name="Dandona N."/>
            <person name="Viswanathan L.D."/>
            <person name="Tay A."/>
            <person name="Venter J.C."/>
            <person name="Strausberg R.L."/>
            <person name="Brenner S."/>
        </authorList>
    </citation>
    <scope>NUCLEOTIDE SEQUENCE [LARGE SCALE GENOMIC DNA]</scope>
</reference>
<name>A0A4W3HX88_CALMI</name>
<dbReference type="GO" id="GO:0005886">
    <property type="term" value="C:plasma membrane"/>
    <property type="evidence" value="ECO:0007669"/>
    <property type="project" value="UniProtKB-SubCell"/>
</dbReference>
<dbReference type="GeneTree" id="ENSGT01040000240444"/>
<feature type="transmembrane region" description="Helical" evidence="14">
    <location>
        <begin position="101"/>
        <end position="130"/>
    </location>
</feature>
<evidence type="ECO:0000256" key="13">
    <source>
        <dbReference type="ARBA" id="ARBA00023224"/>
    </source>
</evidence>
<dbReference type="InterPro" id="IPR000276">
    <property type="entry name" value="GPCR_Rhodpsn"/>
</dbReference>
<keyword evidence="11" id="KW-0675">Receptor</keyword>
<keyword evidence="17" id="KW-1185">Reference proteome</keyword>
<protein>
    <recommendedName>
        <fullName evidence="3">Platelet-activating factor receptor</fullName>
    </recommendedName>
</protein>
<evidence type="ECO:0000256" key="12">
    <source>
        <dbReference type="ARBA" id="ARBA00023180"/>
    </source>
</evidence>
<proteinExistence type="predicted"/>
<reference evidence="17" key="2">
    <citation type="journal article" date="2007" name="PLoS Biol.">
        <title>Survey sequencing and comparative analysis of the elephant shark (Callorhinchus milii) genome.</title>
        <authorList>
            <person name="Venkatesh B."/>
            <person name="Kirkness E.F."/>
            <person name="Loh Y.H."/>
            <person name="Halpern A.L."/>
            <person name="Lee A.P."/>
            <person name="Johnson J."/>
            <person name="Dandona N."/>
            <person name="Viswanathan L.D."/>
            <person name="Tay A."/>
            <person name="Venter J.C."/>
            <person name="Strausberg R.L."/>
            <person name="Brenner S."/>
        </authorList>
    </citation>
    <scope>NUCLEOTIDE SEQUENCE [LARGE SCALE GENOMIC DNA]</scope>
</reference>
<comment type="subcellular location">
    <subcellularLocation>
        <location evidence="1">Cell membrane</location>
        <topology evidence="1">Multi-pass membrane protein</topology>
    </subcellularLocation>
</comment>
<feature type="domain" description="G-protein coupled receptors family 1 profile" evidence="15">
    <location>
        <begin position="49"/>
        <end position="314"/>
    </location>
</feature>
<feature type="transmembrane region" description="Helical" evidence="14">
    <location>
        <begin position="203"/>
        <end position="228"/>
    </location>
</feature>
<dbReference type="InParanoid" id="A0A4W3HX88"/>
<dbReference type="GO" id="GO:0006935">
    <property type="term" value="P:chemotaxis"/>
    <property type="evidence" value="ECO:0007669"/>
    <property type="project" value="UniProtKB-KW"/>
</dbReference>
<evidence type="ECO:0000256" key="7">
    <source>
        <dbReference type="ARBA" id="ARBA00022989"/>
    </source>
</evidence>
<evidence type="ECO:0000256" key="2">
    <source>
        <dbReference type="ARBA" id="ARBA00011145"/>
    </source>
</evidence>
<evidence type="ECO:0000256" key="5">
    <source>
        <dbReference type="ARBA" id="ARBA00022500"/>
    </source>
</evidence>
<evidence type="ECO:0000256" key="4">
    <source>
        <dbReference type="ARBA" id="ARBA00022475"/>
    </source>
</evidence>
<dbReference type="PRINTS" id="PR00237">
    <property type="entry name" value="GPCRRHODOPSN"/>
</dbReference>
<organism evidence="16 17">
    <name type="scientific">Callorhinchus milii</name>
    <name type="common">Ghost shark</name>
    <dbReference type="NCBI Taxonomy" id="7868"/>
    <lineage>
        <taxon>Eukaryota</taxon>
        <taxon>Metazoa</taxon>
        <taxon>Chordata</taxon>
        <taxon>Craniata</taxon>
        <taxon>Vertebrata</taxon>
        <taxon>Chondrichthyes</taxon>
        <taxon>Holocephali</taxon>
        <taxon>Chimaeriformes</taxon>
        <taxon>Callorhinchidae</taxon>
        <taxon>Callorhinchus</taxon>
    </lineage>
</organism>
<sequence>TPLDTAIPGMLPSMENSSCIGDCILTKSEYKYIVFPVIYSFIIASGLPANIAVLWFLMQSCKRNRLNEAKIYMINLTVADLLFIIGLPFWIVYYIRQGDWIFSSFMCSLSGSLFYINTYNSLFFLALTSFSRYYAVSQPLRAAQSKKRIRGLVMSSAVWMITVGSSFPVIIRNEQYISTEITNYGNVSRCFEIYSGENNTVEIVLNFAMISAFILSFAVVIGCSAAILKLLSDNGIPITSQRGVKRQALRTVIVILIVFFICFIPHHVVKGPWVLIFLGTWETRDCVFKQVLNDFYQISFCIMNINCILDPIVYSFLSRNFRNSVNKLRHSLRQSLKSRMPTPHELITLNMSNFISCDSCSELFSLPMERYLPSQHLPSWLRSIPQDVVNSRYKLQGCPEWHTVN</sequence>
<evidence type="ECO:0000256" key="9">
    <source>
        <dbReference type="ARBA" id="ARBA00023136"/>
    </source>
</evidence>
<evidence type="ECO:0000256" key="3">
    <source>
        <dbReference type="ARBA" id="ARBA00016224"/>
    </source>
</evidence>
<evidence type="ECO:0000256" key="1">
    <source>
        <dbReference type="ARBA" id="ARBA00004651"/>
    </source>
</evidence>
<dbReference type="InterPro" id="IPR002282">
    <property type="entry name" value="PAF_rcpt"/>
</dbReference>
<feature type="transmembrane region" description="Helical" evidence="14">
    <location>
        <begin position="295"/>
        <end position="317"/>
    </location>
</feature>
<keyword evidence="4" id="KW-1003">Cell membrane</keyword>
<evidence type="ECO:0000256" key="11">
    <source>
        <dbReference type="ARBA" id="ARBA00023170"/>
    </source>
</evidence>
<comment type="subunit">
    <text evidence="2">Interacts with ARRB1.</text>
</comment>
<dbReference type="PANTHER" id="PTHR24233:SF6">
    <property type="entry name" value="PLATELET-ACTIVATING FACTOR RECEPTOR"/>
    <property type="match status" value="1"/>
</dbReference>
<dbReference type="AlphaFoldDB" id="A0A4W3HX88"/>
<feature type="transmembrane region" description="Helical" evidence="14">
    <location>
        <begin position="69"/>
        <end position="95"/>
    </location>
</feature>
<reference evidence="17" key="3">
    <citation type="journal article" date="2014" name="Nature">
        <title>Elephant shark genome provides unique insights into gnathostome evolution.</title>
        <authorList>
            <consortium name="International Elephant Shark Genome Sequencing Consortium"/>
            <person name="Venkatesh B."/>
            <person name="Lee A.P."/>
            <person name="Ravi V."/>
            <person name="Maurya A.K."/>
            <person name="Lian M.M."/>
            <person name="Swann J.B."/>
            <person name="Ohta Y."/>
            <person name="Flajnik M.F."/>
            <person name="Sutoh Y."/>
            <person name="Kasahara M."/>
            <person name="Hoon S."/>
            <person name="Gangu V."/>
            <person name="Roy S.W."/>
            <person name="Irimia M."/>
            <person name="Korzh V."/>
            <person name="Kondrychyn I."/>
            <person name="Lim Z.W."/>
            <person name="Tay B.H."/>
            <person name="Tohari S."/>
            <person name="Kong K.W."/>
            <person name="Ho S."/>
            <person name="Lorente-Galdos B."/>
            <person name="Quilez J."/>
            <person name="Marques-Bonet T."/>
            <person name="Raney B.J."/>
            <person name="Ingham P.W."/>
            <person name="Tay A."/>
            <person name="Hillier L.W."/>
            <person name="Minx P."/>
            <person name="Boehm T."/>
            <person name="Wilson R.K."/>
            <person name="Brenner S."/>
            <person name="Warren W.C."/>
        </authorList>
    </citation>
    <scope>NUCLEOTIDE SEQUENCE [LARGE SCALE GENOMIC DNA]</scope>
</reference>
<keyword evidence="12" id="KW-0325">Glycoprotein</keyword>
<dbReference type="SUPFAM" id="SSF81321">
    <property type="entry name" value="Family A G protein-coupled receptor-like"/>
    <property type="match status" value="1"/>
</dbReference>
<feature type="transmembrane region" description="Helical" evidence="14">
    <location>
        <begin position="151"/>
        <end position="171"/>
    </location>
</feature>
<evidence type="ECO:0000259" key="15">
    <source>
        <dbReference type="PROSITE" id="PS50262"/>
    </source>
</evidence>
<evidence type="ECO:0000256" key="8">
    <source>
        <dbReference type="ARBA" id="ARBA00023040"/>
    </source>
</evidence>
<keyword evidence="9 14" id="KW-0472">Membrane</keyword>
<keyword evidence="13" id="KW-0807">Transducer</keyword>
<dbReference type="Gene3D" id="1.20.1070.10">
    <property type="entry name" value="Rhodopsin 7-helix transmembrane proteins"/>
    <property type="match status" value="1"/>
</dbReference>
<dbReference type="InterPro" id="IPR017452">
    <property type="entry name" value="GPCR_Rhodpsn_7TM"/>
</dbReference>
<evidence type="ECO:0000313" key="17">
    <source>
        <dbReference type="Proteomes" id="UP000314986"/>
    </source>
</evidence>
<evidence type="ECO:0000313" key="16">
    <source>
        <dbReference type="Ensembl" id="ENSCMIP00000019895.1"/>
    </source>
</evidence>
<dbReference type="Proteomes" id="UP000314986">
    <property type="component" value="Unassembled WGS sequence"/>
</dbReference>
<dbReference type="PANTHER" id="PTHR24233">
    <property type="entry name" value="P2Y PURINOCEPTOR-RELATED G-PROTEIN COUPLED RECEPTOR"/>
    <property type="match status" value="1"/>
</dbReference>
<dbReference type="Ensembl" id="ENSCMIT00000020267.1">
    <property type="protein sequence ID" value="ENSCMIP00000019895.1"/>
    <property type="gene ID" value="ENSCMIG00000009238.1"/>
</dbReference>
<dbReference type="GO" id="GO:0004992">
    <property type="term" value="F:platelet activating factor receptor activity"/>
    <property type="evidence" value="ECO:0007669"/>
    <property type="project" value="InterPro"/>
</dbReference>
<reference evidence="16" key="4">
    <citation type="submission" date="2025-08" db="UniProtKB">
        <authorList>
            <consortium name="Ensembl"/>
        </authorList>
    </citation>
    <scope>IDENTIFICATION</scope>
</reference>
<keyword evidence="7 14" id="KW-1133">Transmembrane helix</keyword>